<dbReference type="Proteomes" id="UP000190367">
    <property type="component" value="Unassembled WGS sequence"/>
</dbReference>
<dbReference type="Pfam" id="PF07980">
    <property type="entry name" value="SusD_RagB"/>
    <property type="match status" value="1"/>
</dbReference>
<dbReference type="InterPro" id="IPR011990">
    <property type="entry name" value="TPR-like_helical_dom_sf"/>
</dbReference>
<evidence type="ECO:0000313" key="8">
    <source>
        <dbReference type="EMBL" id="SJZ42196.1"/>
    </source>
</evidence>
<keyword evidence="5" id="KW-0998">Cell outer membrane</keyword>
<dbReference type="STRING" id="634771.SAMN04488128_101138"/>
<dbReference type="InterPro" id="IPR033985">
    <property type="entry name" value="SusD-like_N"/>
</dbReference>
<proteinExistence type="inferred from homology"/>
<dbReference type="AlphaFoldDB" id="A0A1T4KIJ0"/>
<evidence type="ECO:0000256" key="4">
    <source>
        <dbReference type="ARBA" id="ARBA00023136"/>
    </source>
</evidence>
<feature type="domain" description="SusD-like N-terminal" evidence="7">
    <location>
        <begin position="22"/>
        <end position="224"/>
    </location>
</feature>
<protein>
    <submittedName>
        <fullName evidence="8">SusD family protein</fullName>
    </submittedName>
</protein>
<gene>
    <name evidence="8" type="ORF">SAMN04488128_101138</name>
</gene>
<keyword evidence="3" id="KW-0732">Signal</keyword>
<dbReference type="SUPFAM" id="SSF48452">
    <property type="entry name" value="TPR-like"/>
    <property type="match status" value="1"/>
</dbReference>
<sequence>MKRNLVYISALAIMTVAPGCKKYLEQLPDQRTEVNTPAKVAELLTSAYPRANYIPFLEAMSDNANDKGTDDNTRVNRQPWFWEVSSDREQDTPDYYWQNAYAAIAAANQALEVIEKASDKAAYSASKGEALLCRAYAHFMLVTIFSKSYDPATAAKDPGIPYVTKPENVVVAKYERKTVAYVYEQIEKDLTEGLPLINDNSYANAPSYHFTTTAAHAFASRFYLFKKNYARVVEHANLTFPAGRALPYLRPVNTTYSNMEELVLRKEYTRATQKANLLLAETQSWWARTLRTNRYGCDPVLGGMINGLDNPTGARMTYAVYYQRPEDYFIPKFYELFIRVDQNANIGNGWDMIPLLTAEEVLFNRAEANTQLGNFNEALADINDFLSQRISRYNPANHNLTIDKVRNYYGTVDTRDAIIKTILHFKRIEFILEGLRWFDILRHKIPVLHASFDGKTKMTLGANDPRRMVQIPQEAQLSGLELNPR</sequence>
<reference evidence="9" key="1">
    <citation type="submission" date="2017-02" db="EMBL/GenBank/DDBJ databases">
        <authorList>
            <person name="Varghese N."/>
            <person name="Submissions S."/>
        </authorList>
    </citation>
    <scope>NUCLEOTIDE SEQUENCE [LARGE SCALE GENOMIC DNA]</scope>
    <source>
        <strain evidence="9">DSM 22224</strain>
    </source>
</reference>
<dbReference type="EMBL" id="FUWZ01000001">
    <property type="protein sequence ID" value="SJZ42196.1"/>
    <property type="molecule type" value="Genomic_DNA"/>
</dbReference>
<name>A0A1T4KIJ0_9BACT</name>
<evidence type="ECO:0000259" key="6">
    <source>
        <dbReference type="Pfam" id="PF07980"/>
    </source>
</evidence>
<dbReference type="GO" id="GO:0009279">
    <property type="term" value="C:cell outer membrane"/>
    <property type="evidence" value="ECO:0007669"/>
    <property type="project" value="UniProtKB-SubCell"/>
</dbReference>
<dbReference type="Pfam" id="PF14322">
    <property type="entry name" value="SusD-like_3"/>
    <property type="match status" value="1"/>
</dbReference>
<dbReference type="RefSeq" id="WP_078666870.1">
    <property type="nucleotide sequence ID" value="NZ_FUWZ01000001.1"/>
</dbReference>
<comment type="similarity">
    <text evidence="2">Belongs to the SusD family.</text>
</comment>
<keyword evidence="9" id="KW-1185">Reference proteome</keyword>
<dbReference type="OrthoDB" id="1147023at2"/>
<keyword evidence="4" id="KW-0472">Membrane</keyword>
<evidence type="ECO:0000259" key="7">
    <source>
        <dbReference type="Pfam" id="PF14322"/>
    </source>
</evidence>
<evidence type="ECO:0000256" key="3">
    <source>
        <dbReference type="ARBA" id="ARBA00022729"/>
    </source>
</evidence>
<evidence type="ECO:0000256" key="2">
    <source>
        <dbReference type="ARBA" id="ARBA00006275"/>
    </source>
</evidence>
<feature type="domain" description="RagB/SusD" evidence="6">
    <location>
        <begin position="352"/>
        <end position="467"/>
    </location>
</feature>
<dbReference type="Gene3D" id="1.25.40.390">
    <property type="match status" value="1"/>
</dbReference>
<evidence type="ECO:0000256" key="5">
    <source>
        <dbReference type="ARBA" id="ARBA00023237"/>
    </source>
</evidence>
<accession>A0A1T4KIJ0</accession>
<evidence type="ECO:0000313" key="9">
    <source>
        <dbReference type="Proteomes" id="UP000190367"/>
    </source>
</evidence>
<organism evidence="8 9">
    <name type="scientific">Chitinophaga eiseniae</name>
    <dbReference type="NCBI Taxonomy" id="634771"/>
    <lineage>
        <taxon>Bacteria</taxon>
        <taxon>Pseudomonadati</taxon>
        <taxon>Bacteroidota</taxon>
        <taxon>Chitinophagia</taxon>
        <taxon>Chitinophagales</taxon>
        <taxon>Chitinophagaceae</taxon>
        <taxon>Chitinophaga</taxon>
    </lineage>
</organism>
<dbReference type="InterPro" id="IPR012944">
    <property type="entry name" value="SusD_RagB_dom"/>
</dbReference>
<evidence type="ECO:0000256" key="1">
    <source>
        <dbReference type="ARBA" id="ARBA00004442"/>
    </source>
</evidence>
<comment type="subcellular location">
    <subcellularLocation>
        <location evidence="1">Cell outer membrane</location>
    </subcellularLocation>
</comment>